<dbReference type="Gene3D" id="3.40.50.2300">
    <property type="match status" value="2"/>
</dbReference>
<dbReference type="GO" id="GO:0008328">
    <property type="term" value="C:ionotropic glutamate receptor complex"/>
    <property type="evidence" value="ECO:0007669"/>
    <property type="project" value="UniProtKB-ARBA"/>
</dbReference>
<evidence type="ECO:0000259" key="22">
    <source>
        <dbReference type="SMART" id="SM00079"/>
    </source>
</evidence>
<evidence type="ECO:0000256" key="6">
    <source>
        <dbReference type="ARBA" id="ARBA00022989"/>
    </source>
</evidence>
<dbReference type="Gene3D" id="1.10.287.70">
    <property type="match status" value="1"/>
</dbReference>
<keyword evidence="4 20" id="KW-0812">Transmembrane</keyword>
<evidence type="ECO:0000256" key="21">
    <source>
        <dbReference type="SAM" id="SignalP"/>
    </source>
</evidence>
<dbReference type="GO" id="GO:0045211">
    <property type="term" value="C:postsynaptic membrane"/>
    <property type="evidence" value="ECO:0007669"/>
    <property type="project" value="UniProtKB-SubCell"/>
</dbReference>
<evidence type="ECO:0000256" key="17">
    <source>
        <dbReference type="PIRSR" id="PIRSR601508-1"/>
    </source>
</evidence>
<evidence type="ECO:0000256" key="7">
    <source>
        <dbReference type="ARBA" id="ARBA00023018"/>
    </source>
</evidence>
<feature type="transmembrane region" description="Helical" evidence="20">
    <location>
        <begin position="543"/>
        <end position="560"/>
    </location>
</feature>
<evidence type="ECO:0000256" key="1">
    <source>
        <dbReference type="ARBA" id="ARBA00008685"/>
    </source>
</evidence>
<evidence type="ECO:0000256" key="8">
    <source>
        <dbReference type="ARBA" id="ARBA00023065"/>
    </source>
</evidence>
<feature type="disulfide bond" evidence="19">
    <location>
        <begin position="732"/>
        <end position="787"/>
    </location>
</feature>
<dbReference type="InterPro" id="IPR019594">
    <property type="entry name" value="Glu/Gly-bd"/>
</dbReference>
<evidence type="ECO:0000256" key="13">
    <source>
        <dbReference type="ARBA" id="ARBA00023286"/>
    </source>
</evidence>
<feature type="signal peptide" evidence="21">
    <location>
        <begin position="1"/>
        <end position="22"/>
    </location>
</feature>
<feature type="transmembrane region" description="Helical" evidence="20">
    <location>
        <begin position="806"/>
        <end position="830"/>
    </location>
</feature>
<protein>
    <recommendedName>
        <fullName evidence="16">Glutamate receptor 1</fullName>
    </recommendedName>
</protein>
<dbReference type="InterPro" id="IPR001320">
    <property type="entry name" value="Iontro_rcpt_C"/>
</dbReference>
<evidence type="ECO:0000256" key="20">
    <source>
        <dbReference type="SAM" id="Phobius"/>
    </source>
</evidence>
<keyword evidence="8" id="KW-0406">Ion transport</keyword>
<keyword evidence="6 20" id="KW-1133">Transmembrane helix</keyword>
<dbReference type="InterPro" id="IPR015683">
    <property type="entry name" value="Ionotropic_Glu_rcpt"/>
</dbReference>
<dbReference type="PRINTS" id="PR00177">
    <property type="entry name" value="NMDARECEPTOR"/>
</dbReference>
<dbReference type="Pfam" id="PF00060">
    <property type="entry name" value="Lig_chan"/>
    <property type="match status" value="1"/>
</dbReference>
<evidence type="ECO:0000313" key="24">
    <source>
        <dbReference type="EMBL" id="QHN69174.1"/>
    </source>
</evidence>
<dbReference type="FunFam" id="3.40.190.10:FF:000178">
    <property type="entry name" value="Glutamate receptor subunit"/>
    <property type="match status" value="1"/>
</dbReference>
<name>A0A857N7U9_9HYME</name>
<dbReference type="SUPFAM" id="SSF53822">
    <property type="entry name" value="Periplasmic binding protein-like I"/>
    <property type="match status" value="1"/>
</dbReference>
<feature type="binding site" evidence="17">
    <location>
        <position position="669"/>
    </location>
    <ligand>
        <name>L-glutamate</name>
        <dbReference type="ChEBI" id="CHEBI:29985"/>
    </ligand>
</feature>
<feature type="binding site" evidence="17">
    <location>
        <position position="670"/>
    </location>
    <ligand>
        <name>L-glutamate</name>
        <dbReference type="ChEBI" id="CHEBI:29985"/>
    </ligand>
</feature>
<reference evidence="24" key="1">
    <citation type="submission" date="2019-04" db="EMBL/GenBank/DDBJ databases">
        <authorList>
            <person name="Guo B."/>
            <person name="Lu P."/>
        </authorList>
    </citation>
    <scope>NUCLEOTIDE SEQUENCE</scope>
</reference>
<feature type="site" description="Crucial to convey clamshell closure to channel opening" evidence="18">
    <location>
        <position position="648"/>
    </location>
</feature>
<keyword evidence="10 24" id="KW-0675">Receptor</keyword>
<evidence type="ECO:0000256" key="11">
    <source>
        <dbReference type="ARBA" id="ARBA00023180"/>
    </source>
</evidence>
<feature type="binding site" evidence="17">
    <location>
        <position position="720"/>
    </location>
    <ligand>
        <name>L-glutamate</name>
        <dbReference type="ChEBI" id="CHEBI:29985"/>
    </ligand>
</feature>
<dbReference type="Pfam" id="PF01094">
    <property type="entry name" value="ANF_receptor"/>
    <property type="match status" value="1"/>
</dbReference>
<feature type="binding site" evidence="17">
    <location>
        <position position="498"/>
    </location>
    <ligand>
        <name>L-glutamate</name>
        <dbReference type="ChEBI" id="CHEBI:29985"/>
    </ligand>
</feature>
<keyword evidence="2" id="KW-0813">Transport</keyword>
<comment type="subcellular location">
    <subcellularLocation>
        <location evidence="15">Postsynaptic cell membrane</location>
        <topology evidence="15">Multi-pass membrane protein</topology>
    </subcellularLocation>
</comment>
<dbReference type="SMART" id="SM00079">
    <property type="entry name" value="PBPe"/>
    <property type="match status" value="1"/>
</dbReference>
<evidence type="ECO:0000256" key="9">
    <source>
        <dbReference type="ARBA" id="ARBA00023136"/>
    </source>
</evidence>
<dbReference type="CDD" id="cd06382">
    <property type="entry name" value="PBP1_iGluR_Kainate"/>
    <property type="match status" value="1"/>
</dbReference>
<evidence type="ECO:0000259" key="23">
    <source>
        <dbReference type="SMART" id="SM00918"/>
    </source>
</evidence>
<comment type="similarity">
    <text evidence="1">Belongs to the glutamate-gated ion channel (TC 1.A.10.1) family.</text>
</comment>
<dbReference type="InterPro" id="IPR001508">
    <property type="entry name" value="Iono_Glu_rcpt_met"/>
</dbReference>
<feature type="chain" id="PRO_5033026897" description="Glutamate receptor 1" evidence="21">
    <location>
        <begin position="23"/>
        <end position="917"/>
    </location>
</feature>
<evidence type="ECO:0000256" key="19">
    <source>
        <dbReference type="PIRSR" id="PIRSR601508-3"/>
    </source>
</evidence>
<feature type="domain" description="Ionotropic glutamate receptor L-glutamate and glycine-binding" evidence="23">
    <location>
        <begin position="419"/>
        <end position="487"/>
    </location>
</feature>
<feature type="transmembrane region" description="Helical" evidence="20">
    <location>
        <begin position="619"/>
        <end position="639"/>
    </location>
</feature>
<dbReference type="AlphaFoldDB" id="A0A857N7U9"/>
<keyword evidence="13" id="KW-1071">Ligand-gated ion channel</keyword>
<keyword evidence="19" id="KW-1015">Disulfide bond</keyword>
<proteinExistence type="evidence at transcript level"/>
<dbReference type="SUPFAM" id="SSF53850">
    <property type="entry name" value="Periplasmic binding protein-like II"/>
    <property type="match status" value="1"/>
</dbReference>
<keyword evidence="14" id="KW-0407">Ion channel</keyword>
<keyword evidence="7" id="KW-0770">Synapse</keyword>
<dbReference type="InterPro" id="IPR001828">
    <property type="entry name" value="ANF_lig-bd_rcpt"/>
</dbReference>
<organism evidence="24">
    <name type="scientific">Sirex noctilio</name>
    <dbReference type="NCBI Taxonomy" id="36765"/>
    <lineage>
        <taxon>Eukaryota</taxon>
        <taxon>Metazoa</taxon>
        <taxon>Ecdysozoa</taxon>
        <taxon>Arthropoda</taxon>
        <taxon>Hexapoda</taxon>
        <taxon>Insecta</taxon>
        <taxon>Pterygota</taxon>
        <taxon>Neoptera</taxon>
        <taxon>Endopterygota</taxon>
        <taxon>Hymenoptera</taxon>
        <taxon>Siricoidea</taxon>
        <taxon>Siricidae</taxon>
        <taxon>Sirex</taxon>
    </lineage>
</organism>
<feature type="binding site" evidence="17">
    <location>
        <position position="503"/>
    </location>
    <ligand>
        <name>L-glutamate</name>
        <dbReference type="ChEBI" id="CHEBI:29985"/>
    </ligand>
</feature>
<dbReference type="SMART" id="SM00918">
    <property type="entry name" value="Lig_chan-Glu_bd"/>
    <property type="match status" value="1"/>
</dbReference>
<keyword evidence="9 20" id="KW-0472">Membrane</keyword>
<dbReference type="PANTHER" id="PTHR18966">
    <property type="entry name" value="IONOTROPIC GLUTAMATE RECEPTOR"/>
    <property type="match status" value="1"/>
</dbReference>
<dbReference type="GO" id="GO:0004970">
    <property type="term" value="F:glutamate-gated receptor activity"/>
    <property type="evidence" value="ECO:0007669"/>
    <property type="project" value="UniProtKB-ARBA"/>
</dbReference>
<accession>A0A857N7U9</accession>
<feature type="site" description="Interaction with the cone snail toxin Con-ikot-ikot" evidence="18">
    <location>
        <position position="675"/>
    </location>
</feature>
<evidence type="ECO:0000256" key="15">
    <source>
        <dbReference type="ARBA" id="ARBA00034104"/>
    </source>
</evidence>
<dbReference type="EMBL" id="MK749077">
    <property type="protein sequence ID" value="QHN69174.1"/>
    <property type="molecule type" value="mRNA"/>
</dbReference>
<evidence type="ECO:0000256" key="4">
    <source>
        <dbReference type="ARBA" id="ARBA00022692"/>
    </source>
</evidence>
<dbReference type="InterPro" id="IPR028082">
    <property type="entry name" value="Peripla_BP_I"/>
</dbReference>
<evidence type="ECO:0000256" key="14">
    <source>
        <dbReference type="ARBA" id="ARBA00023303"/>
    </source>
</evidence>
<evidence type="ECO:0000256" key="16">
    <source>
        <dbReference type="ARBA" id="ARBA00072754"/>
    </source>
</evidence>
<keyword evidence="11" id="KW-0325">Glycoprotein</keyword>
<keyword evidence="3" id="KW-1003">Cell membrane</keyword>
<dbReference type="FunFam" id="3.40.190.10:FF:000061">
    <property type="entry name" value="Glutamate receptor, ionotropic kainate"/>
    <property type="match status" value="1"/>
</dbReference>
<sequence>MWNVGPFAGVISILLAFEPCKCALPLPLKIGAIFHNGEEQHKAVFEYALLQLKYENSAPAFDLEPIIKWVNIDTDSYSTGLAACELIEEGVAGIFGPGSPYTRGIVSSIAARFDVPHIEFSWRRAEESKIPVTSINLYPNSKDINEAIATLVKSMEWRQFTAIYETNDGLSRIQNALRLHGPNDFPVTVRQLGEGPDYRQLLKEIASSKDSNILLDIDSNHIIEVLAQAQEVKLLEDYYNYIITDLDIVRLPIATVVNESRVNITGFRLLNNDSIDVSFELGFKLKVESALLYDSVFLFNEALEVLNARSKDWNTPLIIDPPSLSCSDTEKYSAGPNITGLMREISKVGRLTGPMAFDEFGQRSFSIEIVEYQQNQSVKIATWTNQGLKLIRSTEESEGYKVKSIEKMLLKVTTRLGAPFLMEVTDGSSRGVLIDNKRYEGFSVDLIAEIANILRFKYEFELVPDGRYGSYNHETKSWDGLVKRLLDHDAQLAICDLTITYERERAVDFTMPFMNLGISILYHKAEAKSPNLFSFLSPFSAEVWIYMATAYLGVSVMIFLQARMAPGEWDNPHPCNPDPEELENNFSLMNSLWLTMGSLAQQGSDILPKAPSIRMIAGMWWLFVLIMISSYTANLAAFLTQEKMDETIDSAEDLAMQTKIKYGAVQGGSTSMFFRDSNFSTYQRMWAAMIDAKPSVFTRNNDEGVERVIKGKRGYAFLMESTSIEYRVERDCELRQVGGMLDSKGYGIAMPLNYPYRTIISRAVLTLQEKGSLRELKNKWWKGNGSCAETSTDGESNSNELGMANVGGVFLVLIIGCAASFVMAILEFLWNVRKVAVEEKITPCEALMAELKFAVNIWAETKPVKVAKSSSSSDSTTGGIGRAASVARSIVGSFLRLDVLDKFEKDNTNGKNDNHKI</sequence>
<evidence type="ECO:0000256" key="3">
    <source>
        <dbReference type="ARBA" id="ARBA00022475"/>
    </source>
</evidence>
<keyword evidence="12" id="KW-0628">Postsynaptic cell membrane</keyword>
<evidence type="ECO:0000256" key="10">
    <source>
        <dbReference type="ARBA" id="ARBA00023170"/>
    </source>
</evidence>
<evidence type="ECO:0000256" key="18">
    <source>
        <dbReference type="PIRSR" id="PIRSR601508-2"/>
    </source>
</evidence>
<feature type="disulfide bond" evidence="19">
    <location>
        <begin position="84"/>
        <end position="326"/>
    </location>
</feature>
<dbReference type="Gene3D" id="3.40.190.10">
    <property type="entry name" value="Periplasmic binding protein-like II"/>
    <property type="match status" value="2"/>
</dbReference>
<evidence type="ECO:0000256" key="12">
    <source>
        <dbReference type="ARBA" id="ARBA00023257"/>
    </source>
</evidence>
<evidence type="ECO:0000256" key="5">
    <source>
        <dbReference type="ARBA" id="ARBA00022729"/>
    </source>
</evidence>
<dbReference type="FunFam" id="1.10.287.70:FF:000064">
    <property type="entry name" value="Glutamate receptor ionotropic, kainate"/>
    <property type="match status" value="1"/>
</dbReference>
<dbReference type="Pfam" id="PF10613">
    <property type="entry name" value="Lig_chan-Glu_bd"/>
    <property type="match status" value="1"/>
</dbReference>
<evidence type="ECO:0000256" key="2">
    <source>
        <dbReference type="ARBA" id="ARBA00022448"/>
    </source>
</evidence>
<keyword evidence="5 21" id="KW-0732">Signal</keyword>
<feature type="domain" description="Ionotropic glutamate receptor C-terminal" evidence="22">
    <location>
        <begin position="409"/>
        <end position="783"/>
    </location>
</feature>